<evidence type="ECO:0000259" key="2">
    <source>
        <dbReference type="Pfam" id="PF06890"/>
    </source>
</evidence>
<proteinExistence type="predicted"/>
<evidence type="ECO:0000313" key="3">
    <source>
        <dbReference type="EMBL" id="QHG66764.1"/>
    </source>
</evidence>
<dbReference type="Proteomes" id="UP000464480">
    <property type="component" value="Chromosome"/>
</dbReference>
<reference evidence="3 4" key="1">
    <citation type="submission" date="2020-02" db="EMBL/GenBank/DDBJ databases">
        <title>Pseudomonas Putida W5 Complete Genome Assembly.</title>
        <authorList>
            <person name="Yuan Z.-C."/>
            <person name="Shaw G.A."/>
            <person name="Cusano A.D."/>
            <person name="Caddey B.J."/>
            <person name="Weselowski B.J."/>
        </authorList>
    </citation>
    <scope>NUCLEOTIDE SEQUENCE [LARGE SCALE GENOMIC DNA]</scope>
    <source>
        <strain evidence="3 4">W5</strain>
    </source>
</reference>
<protein>
    <submittedName>
        <fullName evidence="3">Baseplate assembly protein</fullName>
    </submittedName>
</protein>
<evidence type="ECO:0000256" key="1">
    <source>
        <dbReference type="SAM" id="MobiDB-lite"/>
    </source>
</evidence>
<accession>A0A6I6Y599</accession>
<dbReference type="AlphaFoldDB" id="A0A6I6Y599"/>
<evidence type="ECO:0000313" key="4">
    <source>
        <dbReference type="Proteomes" id="UP000464480"/>
    </source>
</evidence>
<dbReference type="InterPro" id="IPR053861">
    <property type="entry name" value="Phage_Mu_Gp45_N"/>
</dbReference>
<organism evidence="3 4">
    <name type="scientific">Pseudomonas putida</name>
    <name type="common">Arthrobacter siderocapsulatus</name>
    <dbReference type="NCBI Taxonomy" id="303"/>
    <lineage>
        <taxon>Bacteria</taxon>
        <taxon>Pseudomonadati</taxon>
        <taxon>Pseudomonadota</taxon>
        <taxon>Gammaproteobacteria</taxon>
        <taxon>Pseudomonadales</taxon>
        <taxon>Pseudomonadaceae</taxon>
        <taxon>Pseudomonas</taxon>
    </lineage>
</organism>
<gene>
    <name evidence="3" type="ORF">C2H86_21120</name>
</gene>
<feature type="region of interest" description="Disordered" evidence="1">
    <location>
        <begin position="165"/>
        <end position="186"/>
    </location>
</feature>
<dbReference type="RefSeq" id="WP_159411901.1">
    <property type="nucleotide sequence ID" value="NZ_CP026115.2"/>
</dbReference>
<dbReference type="Pfam" id="PF06890">
    <property type="entry name" value="Phage_Mu_Gp45"/>
    <property type="match status" value="1"/>
</dbReference>
<name>A0A6I6Y599_PSEPU</name>
<sequence>MSTIPQLVSQQVARAMRGVRQAFRAVSTRNSYGPNIGVEMEGLGGESVTGELLQHYGFTSGPLAGAEYVAIPIGGNSNHVVVVASEDARYRLKIKDGEVGIYTDEGDYIHLKRGRLIEVVTDTMVVKASTKVRFETPVIEATGQVQADDNIQSAKEVIDQVRSMQADRELYNSHQHGSSPQPSPQQ</sequence>
<dbReference type="EMBL" id="CP026115">
    <property type="protein sequence ID" value="QHG66764.1"/>
    <property type="molecule type" value="Genomic_DNA"/>
</dbReference>
<feature type="domain" description="Bacteriophage Mu Gp45 N-terminal" evidence="2">
    <location>
        <begin position="30"/>
        <end position="89"/>
    </location>
</feature>